<evidence type="ECO:0000313" key="3">
    <source>
        <dbReference type="EMBL" id="CAB9510131.1"/>
    </source>
</evidence>
<protein>
    <submittedName>
        <fullName evidence="3">Uncharacterized protein</fullName>
    </submittedName>
</protein>
<dbReference type="Pfam" id="PF20330">
    <property type="entry name" value="DUF6625"/>
    <property type="match status" value="1"/>
</dbReference>
<accession>A0A9N8HDD1</accession>
<reference evidence="3" key="1">
    <citation type="submission" date="2020-06" db="EMBL/GenBank/DDBJ databases">
        <authorList>
            <consortium name="Plant Systems Biology data submission"/>
        </authorList>
    </citation>
    <scope>NUCLEOTIDE SEQUENCE</scope>
    <source>
        <strain evidence="3">D6</strain>
    </source>
</reference>
<feature type="transmembrane region" description="Helical" evidence="2">
    <location>
        <begin position="46"/>
        <end position="63"/>
    </location>
</feature>
<keyword evidence="4" id="KW-1185">Reference proteome</keyword>
<keyword evidence="2" id="KW-1133">Transmembrane helix</keyword>
<name>A0A9N8HDD1_9STRA</name>
<dbReference type="Proteomes" id="UP001153069">
    <property type="component" value="Unassembled WGS sequence"/>
</dbReference>
<evidence type="ECO:0000256" key="2">
    <source>
        <dbReference type="SAM" id="Phobius"/>
    </source>
</evidence>
<sequence length="1083" mass="123045">MVRQRFTTNRPHQQQRRRLRTSSSSSHNNGPSSTLGIPLSNTVVKFLLYLCTLFFLVILITSHQNLPSPSSSTLGRRTRRLPSRLRDSLFLSRHPSSDNNYNDFYYTYKSFLSSAFKRRSKSSTPRIAIVLPFIGKGPESIPPYLGLFCGAAGGAAQLIDFLIFHPGVLQTFAERTTVCPPNVKFINLQSMEHLAANYLLRVMDQIPPEEIRGEHNNKDLMARILTRHLMAYPYALVEYKPTFGHVFAEYLEEYSHWGYSDLDIVFGDLGRWITAEELNEFDIVTYGFGDQNRVYLRGQFTFHKNTPKINQLWRKCDYLSRLDQRFGNVLAGKQKLKFESAEGCYSAAILERQDIRVKYAVKALTDTQESDSVYSHGLYIARQKHSRTTSFLPNVVNKVAAQHHHRGLDDYHKTKNIVIYKAKSQQEGKVLLQSSTHWFERDSVYSDTTKPLQWEVGRKEVIDLADPDSKANCMYWAQKKYQSRLCVTTDVTENDTVFWINGRLFKQRYENAKLDTNVATAPFFHFQEWKRYYREGQLAAFRPDSEATTFVLTKEGAIPVYPKQAEGVGPPLWLLPQIKSPLGKAVLHWKAGNAELDRKLLPPRSYCLSSRPRTFPPVPPAPQCVSQISWWDEERVHILSMAPAWQTDLDVKLDVTLVLTLQVPVHQANEATALNGLLDIVVANLNRWQGQPCVLIMHVAVEDESQQDDVILLMEDRLTEKSAAGAANNNNNKFDANENPGIDESPIALEFDTGSCLIGVIFANLAATVDMEKKQVPPDTYHVSRKALLNMAMDAVPTRWWISGVELERGMMLSMDAAFFAHRAALSYQSVPGTVFWLPQFALDVEDDFDEGFTLSNLLEYRHKELVKEPIDFEAGQCEASSGDKMKPERVFGPVTSLWWELTKNVLQEKSSYMEDEEMTQKRAKIQHELQLRLVELLTSEKHYDLFAMDESPILLTDNQGPKLGMATNEIAREVEEFGGKLCYNALRIAQLSTLGYSLNILPSAFAASTGTSRSAAYWTGVPDDRHGLEDETTVGGSRCDGCFMFDEDHESILEGIAKDERKRPAKAAVLWEEPEPTTNFNQ</sequence>
<evidence type="ECO:0000256" key="1">
    <source>
        <dbReference type="SAM" id="MobiDB-lite"/>
    </source>
</evidence>
<comment type="caution">
    <text evidence="3">The sequence shown here is derived from an EMBL/GenBank/DDBJ whole genome shotgun (WGS) entry which is preliminary data.</text>
</comment>
<proteinExistence type="predicted"/>
<keyword evidence="2" id="KW-0472">Membrane</keyword>
<evidence type="ECO:0000313" key="4">
    <source>
        <dbReference type="Proteomes" id="UP001153069"/>
    </source>
</evidence>
<feature type="region of interest" description="Disordered" evidence="1">
    <location>
        <begin position="1"/>
        <end position="34"/>
    </location>
</feature>
<feature type="compositionally biased region" description="Polar residues" evidence="1">
    <location>
        <begin position="1"/>
        <end position="12"/>
    </location>
</feature>
<keyword evidence="2" id="KW-0812">Transmembrane</keyword>
<dbReference type="InterPro" id="IPR046733">
    <property type="entry name" value="DUF6625"/>
</dbReference>
<organism evidence="3 4">
    <name type="scientific">Seminavis robusta</name>
    <dbReference type="NCBI Taxonomy" id="568900"/>
    <lineage>
        <taxon>Eukaryota</taxon>
        <taxon>Sar</taxon>
        <taxon>Stramenopiles</taxon>
        <taxon>Ochrophyta</taxon>
        <taxon>Bacillariophyta</taxon>
        <taxon>Bacillariophyceae</taxon>
        <taxon>Bacillariophycidae</taxon>
        <taxon>Naviculales</taxon>
        <taxon>Naviculaceae</taxon>
        <taxon>Seminavis</taxon>
    </lineage>
</organism>
<dbReference type="OrthoDB" id="2110753at2759"/>
<gene>
    <name evidence="3" type="ORF">SEMRO_421_G139590.1</name>
</gene>
<dbReference type="AlphaFoldDB" id="A0A9N8HDD1"/>
<dbReference type="EMBL" id="CAICTM010000420">
    <property type="protein sequence ID" value="CAB9510131.1"/>
    <property type="molecule type" value="Genomic_DNA"/>
</dbReference>